<reference evidence="2 3" key="1">
    <citation type="submission" date="2018-05" db="EMBL/GenBank/DDBJ databases">
        <title>Flavobacterium sp. strain IMCC34758, incomplete genome.</title>
        <authorList>
            <person name="Joung Y."/>
        </authorList>
    </citation>
    <scope>NUCLEOTIDE SEQUENCE [LARGE SCALE GENOMIC DNA]</scope>
    <source>
        <strain evidence="2 3">IMCC34758</strain>
    </source>
</reference>
<organism evidence="2 3">
    <name type="scientific">Flavobacterium hydrophilum</name>
    <dbReference type="NCBI Taxonomy" id="2211445"/>
    <lineage>
        <taxon>Bacteria</taxon>
        <taxon>Pseudomonadati</taxon>
        <taxon>Bacteroidota</taxon>
        <taxon>Flavobacteriia</taxon>
        <taxon>Flavobacteriales</taxon>
        <taxon>Flavobacteriaceae</taxon>
        <taxon>Flavobacterium</taxon>
    </lineage>
</organism>
<dbReference type="Proteomes" id="UP000247681">
    <property type="component" value="Unassembled WGS sequence"/>
</dbReference>
<name>A0A2V4C6M1_9FLAO</name>
<protein>
    <recommendedName>
        <fullName evidence="4">Outer membrane protein beta-barrel domain-containing protein</fullName>
    </recommendedName>
</protein>
<accession>A0A2V4C6M1</accession>
<feature type="chain" id="PRO_5015895796" description="Outer membrane protein beta-barrel domain-containing protein" evidence="1">
    <location>
        <begin position="20"/>
        <end position="219"/>
    </location>
</feature>
<gene>
    <name evidence="2" type="ORF">DMB68_03895</name>
</gene>
<evidence type="ECO:0000313" key="3">
    <source>
        <dbReference type="Proteomes" id="UP000247681"/>
    </source>
</evidence>
<evidence type="ECO:0000256" key="1">
    <source>
        <dbReference type="SAM" id="SignalP"/>
    </source>
</evidence>
<feature type="signal peptide" evidence="1">
    <location>
        <begin position="1"/>
        <end position="19"/>
    </location>
</feature>
<sequence>MKKSIFIFFILFKVLNSNAQQVRPFAGIGGFVHLYSFEKDLQSSPAISLSAGVEYKATGFLLPEIEINYMYGRYKNKVDSSDLDNILNASDRSFSAVNFSFSPKILLGDYDDPSSSYIQILPKYMYSLINVTETNGNNTIGSPLTERNLAVSTHNFGLGVGVVINFDTWYSNSLAINLCYNTIRVSNSFDELNPGKEPTDNMGVYGIEFKYYFGVKRLK</sequence>
<dbReference type="RefSeq" id="WP_110345343.1">
    <property type="nucleotide sequence ID" value="NZ_QJHL01000001.1"/>
</dbReference>
<dbReference type="EMBL" id="QJHL01000001">
    <property type="protein sequence ID" value="PXY46332.1"/>
    <property type="molecule type" value="Genomic_DNA"/>
</dbReference>
<proteinExistence type="predicted"/>
<keyword evidence="3" id="KW-1185">Reference proteome</keyword>
<dbReference type="OrthoDB" id="1445341at2"/>
<evidence type="ECO:0008006" key="4">
    <source>
        <dbReference type="Google" id="ProtNLM"/>
    </source>
</evidence>
<dbReference type="AlphaFoldDB" id="A0A2V4C6M1"/>
<keyword evidence="1" id="KW-0732">Signal</keyword>
<comment type="caution">
    <text evidence="2">The sequence shown here is derived from an EMBL/GenBank/DDBJ whole genome shotgun (WGS) entry which is preliminary data.</text>
</comment>
<evidence type="ECO:0000313" key="2">
    <source>
        <dbReference type="EMBL" id="PXY46332.1"/>
    </source>
</evidence>